<sequence length="111" mass="12432">MILDGFIDMIDKGKILAVQDDYDGEQERTEPWIMPSYTEQDLEDTIQASEHLVDPIHTRMPSQPLNTRQGLLDLVVGGDVESLPLNSFAHRFLSRCSKPAFTYIAPGISIA</sequence>
<proteinExistence type="predicted"/>
<evidence type="ECO:0000313" key="1">
    <source>
        <dbReference type="EMBL" id="KAB2102601.1"/>
    </source>
</evidence>
<dbReference type="Proteomes" id="UP000293547">
    <property type="component" value="Unassembled WGS sequence"/>
</dbReference>
<organism evidence="1 2">
    <name type="scientific">Alternaria gaisen</name>
    <dbReference type="NCBI Taxonomy" id="167740"/>
    <lineage>
        <taxon>Eukaryota</taxon>
        <taxon>Fungi</taxon>
        <taxon>Dikarya</taxon>
        <taxon>Ascomycota</taxon>
        <taxon>Pezizomycotina</taxon>
        <taxon>Dothideomycetes</taxon>
        <taxon>Pleosporomycetidae</taxon>
        <taxon>Pleosporales</taxon>
        <taxon>Pleosporineae</taxon>
        <taxon>Pleosporaceae</taxon>
        <taxon>Alternaria</taxon>
        <taxon>Alternaria sect. Alternaria</taxon>
    </lineage>
</organism>
<name>A0ACB6FDU6_9PLEO</name>
<evidence type="ECO:0000313" key="2">
    <source>
        <dbReference type="Proteomes" id="UP000293547"/>
    </source>
</evidence>
<accession>A0ACB6FDU6</accession>
<keyword evidence="2" id="KW-1185">Reference proteome</keyword>
<reference evidence="1 2" key="1">
    <citation type="journal article" date="2019" name="bioRxiv">
        <title>Genomics, evolutionary history and diagnostics of the Alternaria alternata species group including apple and Asian pear pathotypes.</title>
        <authorList>
            <person name="Armitage A.D."/>
            <person name="Cockerton H.M."/>
            <person name="Sreenivasaprasad S."/>
            <person name="Woodhall J.W."/>
            <person name="Lane C.R."/>
            <person name="Harrison R.J."/>
            <person name="Clarkson J.P."/>
        </authorList>
    </citation>
    <scope>NUCLEOTIDE SEQUENCE [LARGE SCALE GENOMIC DNA]</scope>
    <source>
        <strain evidence="1 2">FERA 650</strain>
    </source>
</reference>
<dbReference type="EMBL" id="PDWZ02000009">
    <property type="protein sequence ID" value="KAB2102601.1"/>
    <property type="molecule type" value="Genomic_DNA"/>
</dbReference>
<protein>
    <submittedName>
        <fullName evidence="1">Uncharacterized protein</fullName>
    </submittedName>
</protein>
<gene>
    <name evidence="1" type="ORF">AG0111_0g8882</name>
</gene>
<comment type="caution">
    <text evidence="1">The sequence shown here is derived from an EMBL/GenBank/DDBJ whole genome shotgun (WGS) entry which is preliminary data.</text>
</comment>